<evidence type="ECO:0000256" key="1">
    <source>
        <dbReference type="SAM" id="MobiDB-lite"/>
    </source>
</evidence>
<proteinExistence type="predicted"/>
<gene>
    <name evidence="2" type="ORF">AMTR_s00159p00022480</name>
</gene>
<feature type="compositionally biased region" description="Basic and acidic residues" evidence="1">
    <location>
        <begin position="1"/>
        <end position="28"/>
    </location>
</feature>
<dbReference type="Gramene" id="ERN12108">
    <property type="protein sequence ID" value="ERN12108"/>
    <property type="gene ID" value="AMTR_s00159p00022480"/>
</dbReference>
<evidence type="ECO:0000313" key="3">
    <source>
        <dbReference type="Proteomes" id="UP000017836"/>
    </source>
</evidence>
<dbReference type="Proteomes" id="UP000017836">
    <property type="component" value="Unassembled WGS sequence"/>
</dbReference>
<name>W1PVJ1_AMBTC</name>
<accession>W1PVJ1</accession>
<organism evidence="2 3">
    <name type="scientific">Amborella trichopoda</name>
    <dbReference type="NCBI Taxonomy" id="13333"/>
    <lineage>
        <taxon>Eukaryota</taxon>
        <taxon>Viridiplantae</taxon>
        <taxon>Streptophyta</taxon>
        <taxon>Embryophyta</taxon>
        <taxon>Tracheophyta</taxon>
        <taxon>Spermatophyta</taxon>
        <taxon>Magnoliopsida</taxon>
        <taxon>Amborellales</taxon>
        <taxon>Amborellaceae</taxon>
        <taxon>Amborella</taxon>
    </lineage>
</organism>
<reference evidence="3" key="1">
    <citation type="journal article" date="2013" name="Science">
        <title>The Amborella genome and the evolution of flowering plants.</title>
        <authorList>
            <consortium name="Amborella Genome Project"/>
        </authorList>
    </citation>
    <scope>NUCLEOTIDE SEQUENCE [LARGE SCALE GENOMIC DNA]</scope>
</reference>
<sequence length="94" mass="10378">MQEEMQERERGGSTEEQARGRTIEEGDRGGQNAYAIERHNYRDHSPSRGAATSICASVVANNIIKVLRNKATLVRETIRLEGSLRVGQVLGIIA</sequence>
<dbReference type="HOGENOM" id="CLU_2389177_0_0_1"/>
<feature type="region of interest" description="Disordered" evidence="1">
    <location>
        <begin position="1"/>
        <end position="33"/>
    </location>
</feature>
<protein>
    <submittedName>
        <fullName evidence="2">Uncharacterized protein</fullName>
    </submittedName>
</protein>
<dbReference type="AlphaFoldDB" id="W1PVJ1"/>
<evidence type="ECO:0000313" key="2">
    <source>
        <dbReference type="EMBL" id="ERN12108.1"/>
    </source>
</evidence>
<keyword evidence="3" id="KW-1185">Reference proteome</keyword>
<dbReference type="EMBL" id="KI392634">
    <property type="protein sequence ID" value="ERN12108.1"/>
    <property type="molecule type" value="Genomic_DNA"/>
</dbReference>